<proteinExistence type="predicted"/>
<gene>
    <name evidence="1" type="ORF">AA0113_g5680</name>
</gene>
<comment type="caution">
    <text evidence="1">The sequence shown here is derived from an EMBL/GenBank/DDBJ whole genome shotgun (WGS) entry which is preliminary data.</text>
</comment>
<keyword evidence="2" id="KW-1185">Reference proteome</keyword>
<protein>
    <submittedName>
        <fullName evidence="1">Uncharacterized protein</fullName>
    </submittedName>
</protein>
<evidence type="ECO:0000313" key="2">
    <source>
        <dbReference type="Proteomes" id="UP000293823"/>
    </source>
</evidence>
<dbReference type="Proteomes" id="UP000293823">
    <property type="component" value="Unassembled WGS sequence"/>
</dbReference>
<accession>A0A4Q4S526</accession>
<evidence type="ECO:0000313" key="1">
    <source>
        <dbReference type="EMBL" id="RYO64809.1"/>
    </source>
</evidence>
<sequence length="94" mass="11026">MDTYDKQHNIKSSFKEMLGTDMLEDQPTFPKVEEGLDDIIDQYGDESAELLELMKKCRDKNLENTSHLATLLRLLKSSKVRLRNIETGYRRYGR</sequence>
<reference evidence="2" key="1">
    <citation type="journal article" date="2019" name="bioRxiv">
        <title>Genomics, evolutionary history and diagnostics of the Alternaria alternata species group including apple and Asian pear pathotypes.</title>
        <authorList>
            <person name="Armitage A.D."/>
            <person name="Cockerton H.M."/>
            <person name="Sreenivasaprasad S."/>
            <person name="Woodhall J.W."/>
            <person name="Lane C.R."/>
            <person name="Harrison R.J."/>
            <person name="Clarkson J.P."/>
        </authorList>
    </citation>
    <scope>NUCLEOTIDE SEQUENCE [LARGE SCALE GENOMIC DNA]</scope>
    <source>
        <strain evidence="2">RGR 97.0016</strain>
    </source>
</reference>
<name>A0A4Q4S526_9PLEO</name>
<dbReference type="AlphaFoldDB" id="A0A4Q4S526"/>
<organism evidence="1 2">
    <name type="scientific">Alternaria arborescens</name>
    <dbReference type="NCBI Taxonomy" id="156630"/>
    <lineage>
        <taxon>Eukaryota</taxon>
        <taxon>Fungi</taxon>
        <taxon>Dikarya</taxon>
        <taxon>Ascomycota</taxon>
        <taxon>Pezizomycotina</taxon>
        <taxon>Dothideomycetes</taxon>
        <taxon>Pleosporomycetidae</taxon>
        <taxon>Pleosporales</taxon>
        <taxon>Pleosporineae</taxon>
        <taxon>Pleosporaceae</taxon>
        <taxon>Alternaria</taxon>
        <taxon>Alternaria sect. Alternaria</taxon>
    </lineage>
</organism>
<dbReference type="EMBL" id="PEJP01000020">
    <property type="protein sequence ID" value="RYO64809.1"/>
    <property type="molecule type" value="Genomic_DNA"/>
</dbReference>